<evidence type="ECO:0000256" key="1">
    <source>
        <dbReference type="SAM" id="Phobius"/>
    </source>
</evidence>
<proteinExistence type="predicted"/>
<protein>
    <submittedName>
        <fullName evidence="2">DoxX family membrane protein</fullName>
    </submittedName>
</protein>
<dbReference type="Proteomes" id="UP001056610">
    <property type="component" value="Chromosome"/>
</dbReference>
<keyword evidence="1" id="KW-0812">Transmembrane</keyword>
<feature type="transmembrane region" description="Helical" evidence="1">
    <location>
        <begin position="71"/>
        <end position="89"/>
    </location>
</feature>
<keyword evidence="3" id="KW-1185">Reference proteome</keyword>
<sequence length="181" mass="20007">MGVPRDWRNWDVAGVRIAFGIIWAVDAWLKWQPGFRATFLPNMISTADAEPHWIKWWFDFVVALERSAPALFVYIGAVTETLLAITLILGFARRVVFVGGALYALTIWCTADGFGAPYGPGATDIGPSIIYAMVFLALLVMLERGHSSRLSLDAAIVRRFSLWSRLAGPVDRGGAAARRRP</sequence>
<organism evidence="2 3">
    <name type="scientific">Candidatus Mycobacterium methanotrophicum</name>
    <dbReference type="NCBI Taxonomy" id="2943498"/>
    <lineage>
        <taxon>Bacteria</taxon>
        <taxon>Bacillati</taxon>
        <taxon>Actinomycetota</taxon>
        <taxon>Actinomycetes</taxon>
        <taxon>Mycobacteriales</taxon>
        <taxon>Mycobacteriaceae</taxon>
        <taxon>Mycobacterium</taxon>
    </lineage>
</organism>
<keyword evidence="1" id="KW-0472">Membrane</keyword>
<feature type="transmembrane region" description="Helical" evidence="1">
    <location>
        <begin position="12"/>
        <end position="31"/>
    </location>
</feature>
<evidence type="ECO:0000313" key="2">
    <source>
        <dbReference type="EMBL" id="UQX12063.1"/>
    </source>
</evidence>
<feature type="transmembrane region" description="Helical" evidence="1">
    <location>
        <begin position="96"/>
        <end position="119"/>
    </location>
</feature>
<dbReference type="RefSeq" id="WP_219066342.1">
    <property type="nucleotide sequence ID" value="NZ_CAJUXY010000006.1"/>
</dbReference>
<gene>
    <name evidence="2" type="ORF">M5I08_06950</name>
</gene>
<reference evidence="2" key="1">
    <citation type="submission" date="2022-05" db="EMBL/GenBank/DDBJ databases">
        <title>A methanotrophic Mycobacterium dominates a cave microbial ecosystem.</title>
        <authorList>
            <person name="Van Spanning R.J.M."/>
            <person name="Guan Q."/>
            <person name="Melkonian C."/>
            <person name="Gallant J."/>
            <person name="Polerecky L."/>
            <person name="Flot J.-F."/>
            <person name="Brandt B.W."/>
            <person name="Braster M."/>
            <person name="Iturbe Espinoza P."/>
            <person name="Aerts J."/>
            <person name="Meima-Franke M."/>
            <person name="Piersma S.R."/>
            <person name="Bunduc C."/>
            <person name="Ummels R."/>
            <person name="Pain A."/>
            <person name="Fleming E.J."/>
            <person name="van der Wel N."/>
            <person name="Gherman V.D."/>
            <person name="Sarbu S.M."/>
            <person name="Bodelier P.L.E."/>
            <person name="Bitter W."/>
        </authorList>
    </citation>
    <scope>NUCLEOTIDE SEQUENCE</scope>
    <source>
        <strain evidence="2">Sulfur Cave</strain>
    </source>
</reference>
<keyword evidence="1" id="KW-1133">Transmembrane helix</keyword>
<dbReference type="EMBL" id="CP097320">
    <property type="protein sequence ID" value="UQX12063.1"/>
    <property type="molecule type" value="Genomic_DNA"/>
</dbReference>
<feature type="transmembrane region" description="Helical" evidence="1">
    <location>
        <begin position="125"/>
        <end position="142"/>
    </location>
</feature>
<name>A0ABY4QQM7_9MYCO</name>
<evidence type="ECO:0000313" key="3">
    <source>
        <dbReference type="Proteomes" id="UP001056610"/>
    </source>
</evidence>
<accession>A0ABY4QQM7</accession>